<dbReference type="Proteomes" id="UP001146120">
    <property type="component" value="Unassembled WGS sequence"/>
</dbReference>
<reference evidence="3" key="1">
    <citation type="submission" date="2022-11" db="EMBL/GenBank/DDBJ databases">
        <authorList>
            <person name="Morgan W.R."/>
            <person name="Tartar A."/>
        </authorList>
    </citation>
    <scope>NUCLEOTIDE SEQUENCE</scope>
    <source>
        <strain evidence="3">ARSEF 373</strain>
    </source>
</reference>
<dbReference type="GO" id="GO:0005634">
    <property type="term" value="C:nucleus"/>
    <property type="evidence" value="ECO:0007669"/>
    <property type="project" value="TreeGrafter"/>
</dbReference>
<evidence type="ECO:0000313" key="4">
    <source>
        <dbReference type="Proteomes" id="UP001146120"/>
    </source>
</evidence>
<proteinExistence type="predicted"/>
<dbReference type="AlphaFoldDB" id="A0AAV2YLM5"/>
<comment type="caution">
    <text evidence="3">The sequence shown here is derived from an EMBL/GenBank/DDBJ whole genome shotgun (WGS) entry which is preliminary data.</text>
</comment>
<feature type="compositionally biased region" description="Polar residues" evidence="1">
    <location>
        <begin position="34"/>
        <end position="44"/>
    </location>
</feature>
<evidence type="ECO:0000256" key="1">
    <source>
        <dbReference type="SAM" id="MobiDB-lite"/>
    </source>
</evidence>
<feature type="domain" description="HAT C-terminal dimerisation" evidence="2">
    <location>
        <begin position="935"/>
        <end position="1000"/>
    </location>
</feature>
<feature type="region of interest" description="Disordered" evidence="1">
    <location>
        <begin position="263"/>
        <end position="308"/>
    </location>
</feature>
<accession>A0AAV2YLM5</accession>
<organism evidence="3 4">
    <name type="scientific">Lagenidium giganteum</name>
    <dbReference type="NCBI Taxonomy" id="4803"/>
    <lineage>
        <taxon>Eukaryota</taxon>
        <taxon>Sar</taxon>
        <taxon>Stramenopiles</taxon>
        <taxon>Oomycota</taxon>
        <taxon>Peronosporomycetes</taxon>
        <taxon>Pythiales</taxon>
        <taxon>Pythiaceae</taxon>
    </lineage>
</organism>
<reference evidence="3" key="2">
    <citation type="journal article" date="2023" name="Microbiol Resour">
        <title>Decontamination and Annotation of the Draft Genome Sequence of the Oomycete Lagenidium giganteum ARSEF 373.</title>
        <authorList>
            <person name="Morgan W.R."/>
            <person name="Tartar A."/>
        </authorList>
    </citation>
    <scope>NUCLEOTIDE SEQUENCE</scope>
    <source>
        <strain evidence="3">ARSEF 373</strain>
    </source>
</reference>
<sequence length="1021" mass="112216">MDSSSGVRADEDDAVARAAAAATTATATASATAPSPSMSGDAETTSAVDSAQLYGADDAVVAAAAAASENGSTAAADAAAQVEVSEVALDVAGHGGIVPGLDDVKTHIGIIRQQSSDTALHVHMGAVAEGDAAAQERSGMEVVVDVAAGVAAVADQTAVVAAALPFVQTPDTNAVTTPTSLTRGSNGSNVSAVYRWYDIEEGLSARRREESSIAKCKLCKQEGKLERRACVRFSKSVTSNLWRHLKENHPQVYARHAGEKKSVQMHRVVGAKKRGRKKKVADADDHHEDHDHDDDQLEEGATAASRKRNKKGKRVDAFFQDYLLTGVATPNGTTTVPSALNIQKRNAMGGATVSLEKLREAIGYLCLYELLPLDVFSSSAFRSLMIECAGGVGGLLDEQACSAVGRKEVVLDYIKKMIPEVKERITMQMKMTDFAHLTISEWSVDSTAPRYQALCAIGLDQEFNPFRRCLQVVSSSPSLRTDESVKKALEKIVPCKYMPLILVVEPHHASDYQALCSERKLEYVESVTSCLRSIMLSTIYDLRMSENFCLGGSLFASGTEQIPNQRLDEGEYISFSPTSVPTSDEFFEFPEAETATEVLEDLTTRLTGHIHRDLMYKAMHFVAHMKRSSRTRKAIKKIALEEIGMSLDTYERVFEVALKEVVVSMGSIYHVLSLAVKMMEPLRRYFLQHKDSTSDFSKLIQLATFSQSDWARLVFLKTILRPFADAAAKLDAERYVTASLLVPSIYTLLEKLRESRPNSAELQDADRTFSSSALPDDIAALRDLAYTNLLSCFGYLFASPTAEWGERKRNTFNILWSATLLDPRTRPFIIKGPLSQLEFWDLVKMEAANIAGQKMKDKNVVHDVGDSGMVSDDEHGDDDGRNRDLWDDLQANLTSCAQEEMLLSSSKSTLELSKSSNLLEVEISFFQEERGISLRANPLEWWQNMRIKYPFLARLARYVLSIPGSVQIEDNPVAANCGLVQAARPCMESSELCDILCASMNLRTEKNPIYEASNKQMWTTV</sequence>
<gene>
    <name evidence="3" type="ORF">N0F65_004897</name>
</gene>
<dbReference type="PANTHER" id="PTHR46169">
    <property type="entry name" value="DNA REPLICATION-RELATED ELEMENT FACTOR, ISOFORM A"/>
    <property type="match status" value="1"/>
</dbReference>
<dbReference type="InterPro" id="IPR012337">
    <property type="entry name" value="RNaseH-like_sf"/>
</dbReference>
<feature type="compositionally biased region" description="Low complexity" evidence="1">
    <location>
        <begin position="16"/>
        <end position="33"/>
    </location>
</feature>
<dbReference type="InterPro" id="IPR052717">
    <property type="entry name" value="Vacuolar_transposase_reg"/>
</dbReference>
<dbReference type="SUPFAM" id="SSF53098">
    <property type="entry name" value="Ribonuclease H-like"/>
    <property type="match status" value="1"/>
</dbReference>
<dbReference type="InterPro" id="IPR008906">
    <property type="entry name" value="HATC_C_dom"/>
</dbReference>
<feature type="compositionally biased region" description="Basic residues" evidence="1">
    <location>
        <begin position="269"/>
        <end position="279"/>
    </location>
</feature>
<evidence type="ECO:0000313" key="3">
    <source>
        <dbReference type="EMBL" id="DAZ94183.1"/>
    </source>
</evidence>
<feature type="region of interest" description="Disordered" evidence="1">
    <location>
        <begin position="1"/>
        <end position="44"/>
    </location>
</feature>
<protein>
    <recommendedName>
        <fullName evidence="2">HAT C-terminal dimerisation domain-containing protein</fullName>
    </recommendedName>
</protein>
<dbReference type="PANTHER" id="PTHR46169:SF29">
    <property type="entry name" value="DNA REPLICATION-RELATED ELEMENT FACTOR, ISOFORM A"/>
    <property type="match status" value="1"/>
</dbReference>
<feature type="compositionally biased region" description="Basic and acidic residues" evidence="1">
    <location>
        <begin position="280"/>
        <end position="290"/>
    </location>
</feature>
<evidence type="ECO:0000259" key="2">
    <source>
        <dbReference type="Pfam" id="PF05699"/>
    </source>
</evidence>
<dbReference type="GO" id="GO:0046983">
    <property type="term" value="F:protein dimerization activity"/>
    <property type="evidence" value="ECO:0007669"/>
    <property type="project" value="InterPro"/>
</dbReference>
<dbReference type="EMBL" id="DAKRPA010000264">
    <property type="protein sequence ID" value="DAZ94183.1"/>
    <property type="molecule type" value="Genomic_DNA"/>
</dbReference>
<dbReference type="Pfam" id="PF05699">
    <property type="entry name" value="Dimer_Tnp_hAT"/>
    <property type="match status" value="1"/>
</dbReference>
<name>A0AAV2YLM5_9STRA</name>
<keyword evidence="4" id="KW-1185">Reference proteome</keyword>
<dbReference type="GO" id="GO:0006357">
    <property type="term" value="P:regulation of transcription by RNA polymerase II"/>
    <property type="evidence" value="ECO:0007669"/>
    <property type="project" value="TreeGrafter"/>
</dbReference>